<sequence length="204" mass="20847">MDNEHPTLPFGPATATLARVVTGVRDDQLAGPTPCPDWTVADLVDHIAGLTLAFTAAATKTDLPGGAGPRANGSDLPDGWRERIGADLAVLAEAWAKQDAYEGTTMAGPVEMPGDAAGLVALDEVVVHGWDLARATGQPYDADLAAVEAVTRFVASFEPPDGGTPDADTGGGLFGPPVAVPAHAHPVDRLAGLTGRDPGWRATS</sequence>
<organism evidence="2 3">
    <name type="scientific">Nocardioides iriomotensis</name>
    <dbReference type="NCBI Taxonomy" id="715784"/>
    <lineage>
        <taxon>Bacteria</taxon>
        <taxon>Bacillati</taxon>
        <taxon>Actinomycetota</taxon>
        <taxon>Actinomycetes</taxon>
        <taxon>Propionibacteriales</taxon>
        <taxon>Nocardioidaceae</taxon>
        <taxon>Nocardioides</taxon>
    </lineage>
</organism>
<keyword evidence="3" id="KW-1185">Reference proteome</keyword>
<dbReference type="Pfam" id="PF11716">
    <property type="entry name" value="MDMPI_N"/>
    <property type="match status" value="1"/>
</dbReference>
<dbReference type="InterPro" id="IPR017520">
    <property type="entry name" value="CHP03086"/>
</dbReference>
<comment type="caution">
    <text evidence="2">The sequence shown here is derived from an EMBL/GenBank/DDBJ whole genome shotgun (WGS) entry which is preliminary data.</text>
</comment>
<feature type="domain" description="Mycothiol-dependent maleylpyruvate isomerase metal-binding" evidence="1">
    <location>
        <begin position="12"/>
        <end position="133"/>
    </location>
</feature>
<dbReference type="Gene3D" id="1.20.120.450">
    <property type="entry name" value="dinb family like domain"/>
    <property type="match status" value="1"/>
</dbReference>
<evidence type="ECO:0000259" key="1">
    <source>
        <dbReference type="Pfam" id="PF11716"/>
    </source>
</evidence>
<accession>A0A4Q5J7F3</accession>
<dbReference type="EMBL" id="SDPU01000010">
    <property type="protein sequence ID" value="RYU14620.1"/>
    <property type="molecule type" value="Genomic_DNA"/>
</dbReference>
<dbReference type="SUPFAM" id="SSF109854">
    <property type="entry name" value="DinB/YfiT-like putative metalloenzymes"/>
    <property type="match status" value="1"/>
</dbReference>
<dbReference type="Proteomes" id="UP000291189">
    <property type="component" value="Unassembled WGS sequence"/>
</dbReference>
<evidence type="ECO:0000313" key="2">
    <source>
        <dbReference type="EMBL" id="RYU14620.1"/>
    </source>
</evidence>
<dbReference type="InterPro" id="IPR034660">
    <property type="entry name" value="DinB/YfiT-like"/>
</dbReference>
<reference evidence="2 3" key="1">
    <citation type="submission" date="2019-01" db="EMBL/GenBank/DDBJ databases">
        <title>Nocardioides guangzhouensis sp. nov., an actinobacterium isolated from soil.</title>
        <authorList>
            <person name="Fu Y."/>
            <person name="Cai Y."/>
            <person name="Lin Z."/>
            <person name="Chen P."/>
        </authorList>
    </citation>
    <scope>NUCLEOTIDE SEQUENCE [LARGE SCALE GENOMIC DNA]</scope>
    <source>
        <strain evidence="2 3">NBRC 105384</strain>
    </source>
</reference>
<name>A0A4Q5J7F3_9ACTN</name>
<proteinExistence type="predicted"/>
<protein>
    <submittedName>
        <fullName evidence="2">TIGR03086 family protein</fullName>
    </submittedName>
</protein>
<dbReference type="OrthoDB" id="5185819at2"/>
<dbReference type="NCBIfam" id="TIGR03083">
    <property type="entry name" value="maleylpyruvate isomerase family mycothiol-dependent enzyme"/>
    <property type="match status" value="1"/>
</dbReference>
<gene>
    <name evidence="2" type="ORF">ETU37_02800</name>
</gene>
<dbReference type="InterPro" id="IPR024344">
    <property type="entry name" value="MDMPI_metal-binding"/>
</dbReference>
<dbReference type="InterPro" id="IPR017517">
    <property type="entry name" value="Maleyloyr_isom"/>
</dbReference>
<dbReference type="NCBIfam" id="TIGR03086">
    <property type="entry name" value="TIGR03086 family metal-binding protein"/>
    <property type="match status" value="1"/>
</dbReference>
<dbReference type="GO" id="GO:0046872">
    <property type="term" value="F:metal ion binding"/>
    <property type="evidence" value="ECO:0007669"/>
    <property type="project" value="InterPro"/>
</dbReference>
<evidence type="ECO:0000313" key="3">
    <source>
        <dbReference type="Proteomes" id="UP000291189"/>
    </source>
</evidence>
<dbReference type="AlphaFoldDB" id="A0A4Q5J7F3"/>